<name>A0A0C9WX13_9AGAR</name>
<dbReference type="InterPro" id="IPR001841">
    <property type="entry name" value="Znf_RING"/>
</dbReference>
<dbReference type="EMBL" id="KN838699">
    <property type="protein sequence ID" value="KIJ97200.1"/>
    <property type="molecule type" value="Genomic_DNA"/>
</dbReference>
<evidence type="ECO:0000256" key="1">
    <source>
        <dbReference type="ARBA" id="ARBA00022723"/>
    </source>
</evidence>
<feature type="compositionally biased region" description="Polar residues" evidence="6">
    <location>
        <begin position="414"/>
        <end position="424"/>
    </location>
</feature>
<proteinExistence type="predicted"/>
<feature type="compositionally biased region" description="Polar residues" evidence="6">
    <location>
        <begin position="489"/>
        <end position="528"/>
    </location>
</feature>
<feature type="compositionally biased region" description="Low complexity" evidence="6">
    <location>
        <begin position="284"/>
        <end position="301"/>
    </location>
</feature>
<feature type="compositionally biased region" description="Polar residues" evidence="6">
    <location>
        <begin position="453"/>
        <end position="466"/>
    </location>
</feature>
<dbReference type="PANTHER" id="PTHR25462:SF291">
    <property type="entry name" value="E3 UBIQUITIN-PROTEIN LIGASE TRIM45"/>
    <property type="match status" value="1"/>
</dbReference>
<reference evidence="8 9" key="1">
    <citation type="submission" date="2014-04" db="EMBL/GenBank/DDBJ databases">
        <authorList>
            <consortium name="DOE Joint Genome Institute"/>
            <person name="Kuo A."/>
            <person name="Kohler A."/>
            <person name="Nagy L.G."/>
            <person name="Floudas D."/>
            <person name="Copeland A."/>
            <person name="Barry K.W."/>
            <person name="Cichocki N."/>
            <person name="Veneault-Fourrey C."/>
            <person name="LaButti K."/>
            <person name="Lindquist E.A."/>
            <person name="Lipzen A."/>
            <person name="Lundell T."/>
            <person name="Morin E."/>
            <person name="Murat C."/>
            <person name="Sun H."/>
            <person name="Tunlid A."/>
            <person name="Henrissat B."/>
            <person name="Grigoriev I.V."/>
            <person name="Hibbett D.S."/>
            <person name="Martin F."/>
            <person name="Nordberg H.P."/>
            <person name="Cantor M.N."/>
            <person name="Hua S.X."/>
        </authorList>
    </citation>
    <scope>NUCLEOTIDE SEQUENCE [LARGE SCALE GENOMIC DNA]</scope>
    <source>
        <strain evidence="8 9">LaAM-08-1</strain>
    </source>
</reference>
<evidence type="ECO:0000256" key="5">
    <source>
        <dbReference type="SAM" id="Coils"/>
    </source>
</evidence>
<feature type="compositionally biased region" description="Basic and acidic residues" evidence="6">
    <location>
        <begin position="590"/>
        <end position="604"/>
    </location>
</feature>
<feature type="region of interest" description="Disordered" evidence="6">
    <location>
        <begin position="577"/>
        <end position="604"/>
    </location>
</feature>
<dbReference type="PROSITE" id="PS50089">
    <property type="entry name" value="ZF_RING_2"/>
    <property type="match status" value="1"/>
</dbReference>
<feature type="compositionally biased region" description="Polar residues" evidence="6">
    <location>
        <begin position="381"/>
        <end position="396"/>
    </location>
</feature>
<feature type="compositionally biased region" description="Low complexity" evidence="6">
    <location>
        <begin position="363"/>
        <end position="376"/>
    </location>
</feature>
<dbReference type="STRING" id="1095629.A0A0C9WX13"/>
<dbReference type="AlphaFoldDB" id="A0A0C9WX13"/>
<evidence type="ECO:0000256" key="3">
    <source>
        <dbReference type="ARBA" id="ARBA00022833"/>
    </source>
</evidence>
<protein>
    <recommendedName>
        <fullName evidence="7">RING-type domain-containing protein</fullName>
    </recommendedName>
</protein>
<dbReference type="OrthoDB" id="6105938at2759"/>
<evidence type="ECO:0000313" key="8">
    <source>
        <dbReference type="EMBL" id="KIJ97200.1"/>
    </source>
</evidence>
<dbReference type="Proteomes" id="UP000054477">
    <property type="component" value="Unassembled WGS sequence"/>
</dbReference>
<dbReference type="SUPFAM" id="SSF57850">
    <property type="entry name" value="RING/U-box"/>
    <property type="match status" value="1"/>
</dbReference>
<sequence length="604" mass="66089">MLVLHSSSVCDICMDAYVSDDADKGPHAVPCGHIFCKGCIGAFEPPNCPNCRSPLDPDRAVKLHIDRIAASNEADQPQQATSARTLDDEELIFEKILDQQLQIVFERETSQAIEAELTEKCDALEKKVADYEAELERLRTALGRSMAGNDQDHQLQIVFERETAQAIEAELLEKCKLLEEKVGELEADIDRLRRKMLRERAQKEQLARGIEDGQRQMAFEKQTAQAVEAALIKKSKDLEDEVAEYEAVVERMRTELDVYRDINRRIITLLAGTPVKTPGAAAASSFPTRTSNRSTSTNPSSDNEEDDSLPGIEEEKLKRLPPQTNSLAYFQQNGGSDPYFGMGPTQRYQVNPQPSGTWTFQQTQPGFSQQPQQTGFLPQPQGMSQQQSRGGNSYLQYMSPHAGDQGFIPPNLQVAGSTLTNTGTPFAYPGSPSPAGPSTFRPTPSPSHVPGSQPRTFVESPTSAGDQNGAYDFRVQQQQPLSSLQSQPTGAPNISTLNSRVSSPEPTATWGTWPSFTSTRKPTVSSDEQYPRLSATMTTASPPVTPSSPGNSHLRRMASLKAFKPLSDFGASLLASLPSISSSPSQSPVDQKDSSAHHHIASER</sequence>
<feature type="compositionally biased region" description="Low complexity" evidence="6">
    <location>
        <begin position="577"/>
        <end position="589"/>
    </location>
</feature>
<dbReference type="Pfam" id="PF00097">
    <property type="entry name" value="zf-C3HC4"/>
    <property type="match status" value="1"/>
</dbReference>
<dbReference type="InterPro" id="IPR047153">
    <property type="entry name" value="TRIM45/56/19-like"/>
</dbReference>
<reference evidence="9" key="2">
    <citation type="submission" date="2015-01" db="EMBL/GenBank/DDBJ databases">
        <title>Evolutionary Origins and Diversification of the Mycorrhizal Mutualists.</title>
        <authorList>
            <consortium name="DOE Joint Genome Institute"/>
            <consortium name="Mycorrhizal Genomics Consortium"/>
            <person name="Kohler A."/>
            <person name="Kuo A."/>
            <person name="Nagy L.G."/>
            <person name="Floudas D."/>
            <person name="Copeland A."/>
            <person name="Barry K.W."/>
            <person name="Cichocki N."/>
            <person name="Veneault-Fourrey C."/>
            <person name="LaButti K."/>
            <person name="Lindquist E.A."/>
            <person name="Lipzen A."/>
            <person name="Lundell T."/>
            <person name="Morin E."/>
            <person name="Murat C."/>
            <person name="Riley R."/>
            <person name="Ohm R."/>
            <person name="Sun H."/>
            <person name="Tunlid A."/>
            <person name="Henrissat B."/>
            <person name="Grigoriev I.V."/>
            <person name="Hibbett D.S."/>
            <person name="Martin F."/>
        </authorList>
    </citation>
    <scope>NUCLEOTIDE SEQUENCE [LARGE SCALE GENOMIC DNA]</scope>
    <source>
        <strain evidence="9">LaAM-08-1</strain>
    </source>
</reference>
<accession>A0A0C9WX13</accession>
<organism evidence="8 9">
    <name type="scientific">Laccaria amethystina LaAM-08-1</name>
    <dbReference type="NCBI Taxonomy" id="1095629"/>
    <lineage>
        <taxon>Eukaryota</taxon>
        <taxon>Fungi</taxon>
        <taxon>Dikarya</taxon>
        <taxon>Basidiomycota</taxon>
        <taxon>Agaricomycotina</taxon>
        <taxon>Agaricomycetes</taxon>
        <taxon>Agaricomycetidae</taxon>
        <taxon>Agaricales</taxon>
        <taxon>Agaricineae</taxon>
        <taxon>Hydnangiaceae</taxon>
        <taxon>Laccaria</taxon>
    </lineage>
</organism>
<keyword evidence="3" id="KW-0862">Zinc</keyword>
<dbReference type="PANTHER" id="PTHR25462">
    <property type="entry name" value="BONUS, ISOFORM C-RELATED"/>
    <property type="match status" value="1"/>
</dbReference>
<dbReference type="Gene3D" id="3.30.40.10">
    <property type="entry name" value="Zinc/RING finger domain, C3HC4 (zinc finger)"/>
    <property type="match status" value="1"/>
</dbReference>
<evidence type="ECO:0000256" key="4">
    <source>
        <dbReference type="PROSITE-ProRule" id="PRU00175"/>
    </source>
</evidence>
<evidence type="ECO:0000313" key="9">
    <source>
        <dbReference type="Proteomes" id="UP000054477"/>
    </source>
</evidence>
<dbReference type="HOGENOM" id="CLU_014945_0_0_1"/>
<evidence type="ECO:0000256" key="6">
    <source>
        <dbReference type="SAM" id="MobiDB-lite"/>
    </source>
</evidence>
<dbReference type="GO" id="GO:0008270">
    <property type="term" value="F:zinc ion binding"/>
    <property type="evidence" value="ECO:0007669"/>
    <property type="project" value="UniProtKB-KW"/>
</dbReference>
<feature type="compositionally biased region" description="Low complexity" evidence="6">
    <location>
        <begin position="476"/>
        <end position="488"/>
    </location>
</feature>
<dbReference type="InterPro" id="IPR013083">
    <property type="entry name" value="Znf_RING/FYVE/PHD"/>
</dbReference>
<feature type="coiled-coil region" evidence="5">
    <location>
        <begin position="114"/>
        <end position="262"/>
    </location>
</feature>
<gene>
    <name evidence="8" type="ORF">K443DRAFT_10049</name>
</gene>
<keyword evidence="1" id="KW-0479">Metal-binding</keyword>
<evidence type="ECO:0000259" key="7">
    <source>
        <dbReference type="PROSITE" id="PS50089"/>
    </source>
</evidence>
<keyword evidence="2 4" id="KW-0863">Zinc-finger</keyword>
<feature type="region of interest" description="Disordered" evidence="6">
    <location>
        <begin position="363"/>
        <end position="556"/>
    </location>
</feature>
<dbReference type="InterPro" id="IPR017907">
    <property type="entry name" value="Znf_RING_CS"/>
</dbReference>
<dbReference type="PROSITE" id="PS00518">
    <property type="entry name" value="ZF_RING_1"/>
    <property type="match status" value="1"/>
</dbReference>
<dbReference type="GO" id="GO:0061630">
    <property type="term" value="F:ubiquitin protein ligase activity"/>
    <property type="evidence" value="ECO:0007669"/>
    <property type="project" value="TreeGrafter"/>
</dbReference>
<evidence type="ECO:0000256" key="2">
    <source>
        <dbReference type="ARBA" id="ARBA00022771"/>
    </source>
</evidence>
<feature type="domain" description="RING-type" evidence="7">
    <location>
        <begin position="10"/>
        <end position="52"/>
    </location>
</feature>
<dbReference type="InterPro" id="IPR018957">
    <property type="entry name" value="Znf_C3HC4_RING-type"/>
</dbReference>
<keyword evidence="9" id="KW-1185">Reference proteome</keyword>
<feature type="region of interest" description="Disordered" evidence="6">
    <location>
        <begin position="277"/>
        <end position="309"/>
    </location>
</feature>
<dbReference type="SMART" id="SM00184">
    <property type="entry name" value="RING"/>
    <property type="match status" value="1"/>
</dbReference>
<keyword evidence="5" id="KW-0175">Coiled coil</keyword>